<feature type="compositionally biased region" description="Low complexity" evidence="1">
    <location>
        <begin position="538"/>
        <end position="548"/>
    </location>
</feature>
<feature type="region of interest" description="Disordered" evidence="1">
    <location>
        <begin position="738"/>
        <end position="808"/>
    </location>
</feature>
<feature type="region of interest" description="Disordered" evidence="1">
    <location>
        <begin position="257"/>
        <end position="317"/>
    </location>
</feature>
<feature type="compositionally biased region" description="Basic and acidic residues" evidence="1">
    <location>
        <begin position="1804"/>
        <end position="1821"/>
    </location>
</feature>
<dbReference type="WBParaSite" id="HPBE_0001507301-mRNA-1">
    <property type="protein sequence ID" value="HPBE_0001507301-mRNA-1"/>
    <property type="gene ID" value="HPBE_0001507301"/>
</dbReference>
<feature type="compositionally biased region" description="Polar residues" evidence="1">
    <location>
        <begin position="1326"/>
        <end position="1339"/>
    </location>
</feature>
<feature type="compositionally biased region" description="Basic and acidic residues" evidence="1">
    <location>
        <begin position="2719"/>
        <end position="2731"/>
    </location>
</feature>
<dbReference type="GO" id="GO:0005856">
    <property type="term" value="C:cytoskeleton"/>
    <property type="evidence" value="ECO:0007669"/>
    <property type="project" value="TreeGrafter"/>
</dbReference>
<feature type="compositionally biased region" description="Basic and acidic residues" evidence="1">
    <location>
        <begin position="493"/>
        <end position="508"/>
    </location>
</feature>
<gene>
    <name evidence="3" type="ORF">HPBE_LOCUS15074</name>
</gene>
<feature type="domain" description="FERM adjacent" evidence="2">
    <location>
        <begin position="124"/>
        <end position="172"/>
    </location>
</feature>
<dbReference type="SUPFAM" id="SSF50729">
    <property type="entry name" value="PH domain-like"/>
    <property type="match status" value="1"/>
</dbReference>
<dbReference type="GO" id="GO:0031032">
    <property type="term" value="P:actomyosin structure organization"/>
    <property type="evidence" value="ECO:0007669"/>
    <property type="project" value="TreeGrafter"/>
</dbReference>
<feature type="region of interest" description="Disordered" evidence="1">
    <location>
        <begin position="481"/>
        <end position="580"/>
    </location>
</feature>
<accession>A0A3P7ZPY1</accession>
<dbReference type="InterPro" id="IPR014847">
    <property type="entry name" value="FA"/>
</dbReference>
<feature type="compositionally biased region" description="Basic and acidic residues" evidence="1">
    <location>
        <begin position="1214"/>
        <end position="1233"/>
    </location>
</feature>
<feature type="region of interest" description="Disordered" evidence="1">
    <location>
        <begin position="2345"/>
        <end position="2368"/>
    </location>
</feature>
<feature type="compositionally biased region" description="Basic and acidic residues" evidence="1">
    <location>
        <begin position="2197"/>
        <end position="2214"/>
    </location>
</feature>
<feature type="region of interest" description="Disordered" evidence="1">
    <location>
        <begin position="1010"/>
        <end position="1065"/>
    </location>
</feature>
<feature type="region of interest" description="Disordered" evidence="1">
    <location>
        <begin position="2451"/>
        <end position="2553"/>
    </location>
</feature>
<evidence type="ECO:0000259" key="2">
    <source>
        <dbReference type="SMART" id="SM01195"/>
    </source>
</evidence>
<dbReference type="Proteomes" id="UP000050761">
    <property type="component" value="Unassembled WGS sequence"/>
</dbReference>
<feature type="region of interest" description="Disordered" evidence="1">
    <location>
        <begin position="2888"/>
        <end position="3195"/>
    </location>
</feature>
<feature type="compositionally biased region" description="Polar residues" evidence="1">
    <location>
        <begin position="1524"/>
        <end position="1542"/>
    </location>
</feature>
<feature type="compositionally biased region" description="Polar residues" evidence="1">
    <location>
        <begin position="556"/>
        <end position="565"/>
    </location>
</feature>
<feature type="compositionally biased region" description="Basic and acidic residues" evidence="1">
    <location>
        <begin position="2853"/>
        <end position="2870"/>
    </location>
</feature>
<evidence type="ECO:0000313" key="4">
    <source>
        <dbReference type="Proteomes" id="UP000050761"/>
    </source>
</evidence>
<organism evidence="3">
    <name type="scientific">Heligmosomoides polygyrus</name>
    <name type="common">Parasitic roundworm</name>
    <dbReference type="NCBI Taxonomy" id="6339"/>
    <lineage>
        <taxon>Eukaryota</taxon>
        <taxon>Metazoa</taxon>
        <taxon>Ecdysozoa</taxon>
        <taxon>Nematoda</taxon>
        <taxon>Chromadorea</taxon>
        <taxon>Rhabditida</taxon>
        <taxon>Rhabditina</taxon>
        <taxon>Rhabditomorpha</taxon>
        <taxon>Strongyloidea</taxon>
        <taxon>Heligmosomidae</taxon>
        <taxon>Heligmosomoides</taxon>
    </lineage>
</organism>
<evidence type="ECO:0000313" key="3">
    <source>
        <dbReference type="EMBL" id="VDP01681.1"/>
    </source>
</evidence>
<reference evidence="3 4" key="1">
    <citation type="submission" date="2018-11" db="EMBL/GenBank/DDBJ databases">
        <authorList>
            <consortium name="Pathogen Informatics"/>
        </authorList>
    </citation>
    <scope>NUCLEOTIDE SEQUENCE [LARGE SCALE GENOMIC DNA]</scope>
</reference>
<feature type="region of interest" description="Disordered" evidence="1">
    <location>
        <begin position="1184"/>
        <end position="1651"/>
    </location>
</feature>
<feature type="compositionally biased region" description="Basic and acidic residues" evidence="1">
    <location>
        <begin position="1985"/>
        <end position="2000"/>
    </location>
</feature>
<feature type="region of interest" description="Disordered" evidence="1">
    <location>
        <begin position="589"/>
        <end position="608"/>
    </location>
</feature>
<feature type="compositionally biased region" description="Basic and acidic residues" evidence="1">
    <location>
        <begin position="844"/>
        <end position="859"/>
    </location>
</feature>
<feature type="compositionally biased region" description="Basic and acidic residues" evidence="1">
    <location>
        <begin position="3132"/>
        <end position="3149"/>
    </location>
</feature>
<feature type="compositionally biased region" description="Basic and acidic residues" evidence="1">
    <location>
        <begin position="1547"/>
        <end position="1563"/>
    </location>
</feature>
<feature type="compositionally biased region" description="Basic and acidic residues" evidence="1">
    <location>
        <begin position="1503"/>
        <end position="1518"/>
    </location>
</feature>
<feature type="compositionally biased region" description="Basic and acidic residues" evidence="1">
    <location>
        <begin position="2915"/>
        <end position="2933"/>
    </location>
</feature>
<feature type="compositionally biased region" description="Polar residues" evidence="1">
    <location>
        <begin position="789"/>
        <end position="807"/>
    </location>
</feature>
<feature type="compositionally biased region" description="Basic and acidic residues" evidence="1">
    <location>
        <begin position="2676"/>
        <end position="2687"/>
    </location>
</feature>
<feature type="compositionally biased region" description="Basic and acidic residues" evidence="1">
    <location>
        <begin position="2009"/>
        <end position="2025"/>
    </location>
</feature>
<feature type="compositionally biased region" description="Basic and acidic residues" evidence="1">
    <location>
        <begin position="1112"/>
        <end position="1126"/>
    </location>
</feature>
<feature type="compositionally biased region" description="Basic and acidic residues" evidence="1">
    <location>
        <begin position="1349"/>
        <end position="1366"/>
    </location>
</feature>
<feature type="region of interest" description="Disordered" evidence="1">
    <location>
        <begin position="2642"/>
        <end position="2876"/>
    </location>
</feature>
<name>A0A3P7ZPY1_HELPZ</name>
<dbReference type="SMART" id="SM01195">
    <property type="entry name" value="FA"/>
    <property type="match status" value="1"/>
</dbReference>
<feature type="compositionally biased region" description="Basic and acidic residues" evidence="1">
    <location>
        <begin position="3042"/>
        <end position="3063"/>
    </location>
</feature>
<feature type="compositionally biased region" description="Basic and acidic residues" evidence="1">
    <location>
        <begin position="1408"/>
        <end position="1424"/>
    </location>
</feature>
<feature type="compositionally biased region" description="Basic and acidic residues" evidence="1">
    <location>
        <begin position="672"/>
        <end position="687"/>
    </location>
</feature>
<feature type="region of interest" description="Disordered" evidence="1">
    <location>
        <begin position="384"/>
        <end position="404"/>
    </location>
</feature>
<feature type="compositionally biased region" description="Basic and acidic residues" evidence="1">
    <location>
        <begin position="768"/>
        <end position="782"/>
    </location>
</feature>
<feature type="compositionally biased region" description="Polar residues" evidence="1">
    <location>
        <begin position="2787"/>
        <end position="2804"/>
    </location>
</feature>
<keyword evidence="4" id="KW-1185">Reference proteome</keyword>
<feature type="compositionally biased region" description="Basic and acidic residues" evidence="1">
    <location>
        <begin position="3092"/>
        <end position="3110"/>
    </location>
</feature>
<feature type="compositionally biased region" description="Basic and acidic residues" evidence="1">
    <location>
        <begin position="2647"/>
        <end position="2666"/>
    </location>
</feature>
<feature type="compositionally biased region" description="Low complexity" evidence="1">
    <location>
        <begin position="1141"/>
        <end position="1151"/>
    </location>
</feature>
<feature type="region of interest" description="Disordered" evidence="1">
    <location>
        <begin position="1973"/>
        <end position="2049"/>
    </location>
</feature>
<feature type="compositionally biased region" description="Basic and acidic residues" evidence="1">
    <location>
        <begin position="3007"/>
        <end position="3023"/>
    </location>
</feature>
<feature type="region of interest" description="Disordered" evidence="1">
    <location>
        <begin position="3218"/>
        <end position="3256"/>
    </location>
</feature>
<dbReference type="OrthoDB" id="6589456at2759"/>
<feature type="compositionally biased region" description="Low complexity" evidence="1">
    <location>
        <begin position="289"/>
        <end position="301"/>
    </location>
</feature>
<feature type="compositionally biased region" description="Basic and acidic residues" evidence="1">
    <location>
        <begin position="2695"/>
        <end position="2709"/>
    </location>
</feature>
<evidence type="ECO:0000256" key="1">
    <source>
        <dbReference type="SAM" id="MobiDB-lite"/>
    </source>
</evidence>
<feature type="region of interest" description="Disordered" evidence="1">
    <location>
        <begin position="2263"/>
        <end position="2285"/>
    </location>
</feature>
<dbReference type="GO" id="GO:0005886">
    <property type="term" value="C:plasma membrane"/>
    <property type="evidence" value="ECO:0007669"/>
    <property type="project" value="TreeGrafter"/>
</dbReference>
<feature type="compositionally biased region" description="Basic and acidic residues" evidence="1">
    <location>
        <begin position="1601"/>
        <end position="1617"/>
    </location>
</feature>
<protein>
    <submittedName>
        <fullName evidence="5">FA domain-containing protein</fullName>
    </submittedName>
</protein>
<feature type="compositionally biased region" description="Basic and acidic residues" evidence="1">
    <location>
        <begin position="1188"/>
        <end position="1203"/>
    </location>
</feature>
<feature type="region of interest" description="Disordered" evidence="1">
    <location>
        <begin position="2197"/>
        <end position="2219"/>
    </location>
</feature>
<reference evidence="5" key="2">
    <citation type="submission" date="2019-09" db="UniProtKB">
        <authorList>
            <consortium name="WormBaseParasite"/>
        </authorList>
    </citation>
    <scope>IDENTIFICATION</scope>
</reference>
<dbReference type="PANTHER" id="PTHR23280:SF21">
    <property type="entry name" value="PROTEIN 4.1 HOMOLOG"/>
    <property type="match status" value="1"/>
</dbReference>
<evidence type="ECO:0000313" key="5">
    <source>
        <dbReference type="WBParaSite" id="HPBE_0001507301-mRNA-1"/>
    </source>
</evidence>
<feature type="compositionally biased region" description="Basic and acidic residues" evidence="1">
    <location>
        <begin position="391"/>
        <end position="402"/>
    </location>
</feature>
<feature type="compositionally biased region" description="Basic and acidic residues" evidence="1">
    <location>
        <begin position="2475"/>
        <end position="2526"/>
    </location>
</feature>
<feature type="compositionally biased region" description="Basic and acidic residues" evidence="1">
    <location>
        <begin position="3180"/>
        <end position="3195"/>
    </location>
</feature>
<dbReference type="PANTHER" id="PTHR23280">
    <property type="entry name" value="4.1 G PROTEIN"/>
    <property type="match status" value="1"/>
</dbReference>
<feature type="compositionally biased region" description="Basic and acidic residues" evidence="1">
    <location>
        <begin position="1375"/>
        <end position="1385"/>
    </location>
</feature>
<feature type="compositionally biased region" description="Basic and acidic residues" evidence="1">
    <location>
        <begin position="2949"/>
        <end position="2973"/>
    </location>
</feature>
<feature type="compositionally biased region" description="Basic and acidic residues" evidence="1">
    <location>
        <begin position="1013"/>
        <end position="1028"/>
    </location>
</feature>
<feature type="region of interest" description="Disordered" evidence="1">
    <location>
        <begin position="840"/>
        <end position="897"/>
    </location>
</feature>
<feature type="compositionally biased region" description="Basic and acidic residues" evidence="1">
    <location>
        <begin position="1575"/>
        <end position="1590"/>
    </location>
</feature>
<feature type="region of interest" description="Disordered" evidence="1">
    <location>
        <begin position="1776"/>
        <end position="1854"/>
    </location>
</feature>
<feature type="compositionally biased region" description="Low complexity" evidence="1">
    <location>
        <begin position="264"/>
        <end position="277"/>
    </location>
</feature>
<feature type="compositionally biased region" description="Basic and acidic residues" evidence="1">
    <location>
        <begin position="2767"/>
        <end position="2783"/>
    </location>
</feature>
<sequence>MPLTCQKISIFLSFHTSLQLLQYLYCEQSYHLSNSVYIFLRPCISRCRARSSKVIIFVVLLPFEKEFINGYEFVDEILSLPYDAVANITLTTFADYQHAKRIWKCAVEHHTFFRLIQPDEKPKSSLFRWGSARFRYQGRTQFQTKMASQMFDKPNTVAVQRASSARLTHSLDNGTFWSVLAVQTRRSARRAAVSSTISITIHKAGTATNHSLVYTPVESPTSAAYYISERSSACSPSSNEFNRSQISRTPLYSWKMSESGGGTASASHAGAASPTGGDAAGRYSYHNEPSSSYSLPNRSSPFASSSIDSTEKRPDIEQIPIDGAVQVYHEGHYYRLENQPRAHHVQQRYYNAQRNGVPSVRRLGPDQEMDPHPIRYFVNVHHSGSSHIPRVSRDRHPGREEVGAADPSNYIFRMDPATPVQRLEPHGELPSHNIRQYSSVYHHGSSLLPNAKQTDENAPPVPPPRLIARVLPSPLVKAQAQTAADGSSAAVIEGKKQKDLNESKDSSKIRSTLKTRQLENGEAEVAAQKHTATESTSHHVSSRTVTSHDITPQKPGRTQQKQTNLFGRKRHEGEEDTIEKERVRPETYGVTSAASTAPLDSTTRSSELASVPLQQHAQAYHHGQSWDDGKAMKLSTGTGVLHLKTTPVKRSKSPTTDGETKKLRLIARVPKKSTEDEADTTKPKKGQDSPGRLAFWKSGGRKHRGDSHEGANGYPTTDKYQGPLEDVNRQKDIDLIPITSPKSVPYKPAPADAVSRPNGQQTHLFGRWRHDGEEETVEKSQVRPESYGVASTSYDGPLDSTTRNSDLPSVPLQEHAKAYHAGQSWHASKDVNTGNAAVQHMKSPVKEKSSPTSDDETRKVRLIARVPPKTPEGDASTAATAGYPVTEKYQGPLEDVDRQKDISTIPLTSPQSVTYKLTSADTPPHRDGKSIHLFGRWRHDGDEDTVEKDHVRPETYGIKTTSYEGPLENTPLNSDLPSAPLREYAQVYHHGQSWDHGKAAKFSTAVLHLKSTHTKDKPSPSSEEDTKKVRLIARVPAKAPEDTGTAKPKKDHDSSRGLTFWKFGNRKRHGESHEVDIDMIPLTSPKSVPYKPASATAPQPSDGPRSHIFGRWRHDGDEDTVEKGQVRPETYGIKTTSYEGPLDSTTLSSDLPSVPLREHAQVYHHGQSWNDDRAVKVSTAVLHLKSTQTKDKPSPSSEEETRKVRLIARIPPKASEDESDRSRPKKDHDHEHSSSGLPFWKFGSRKRHGESNEVGAEYPITDKYQGPMESVNPQKDIDMIPVTPSKSVPYKPASAGAPQPSHGPKSRLFGRWRHEGDEDTVEKDQTTSYEGPLESTTRYSDLPSVPLRGHAEVYHHGQSWDDDRGMKGSAGTSIESDRNTGKTADKPSPSPEEETKKVRLIARIPPKASEDESDTSRAKKDHDSSSGLSFWKFGNRKRHGESHEVGAEYPITDKYQGPLESVNPQKDIDMIPLTPSKSVPYKPASAGAPQHTDGTSSRLFGRWRHDGDEDIVEKDQVRPETYGIKTTTYEGPLDSTNRSSDLPSVPLREHAQAYHHGQSDRNTGKTAVLHLKSTHTKDKPSPSFEEETRKVRLIARIPPKASEDEADKVKPKKDHDPSGGLAFWKLGNRKRHGDLHEGTSGYPSSEKYQGPLEDVNRQRDIDVIPFTSPKSVPYKPASGDTQEHYDGQRIHLFGRWRHDGDEDIIEKDQVRPETYGIKTTSYEGPLETTALNSELPSVPLREHAQAYHHGQSWEDVATSSPIESGSNIGKTAVLHLKSAHRKDKPSPLPEDETKKVRLIARIPPKAEESEVDTTRPKKDDPSGGFTFWKFGNRKRHGGLHEGTSGYPSSETYQGPLEDVNRQRDIDLIPFTSPKSVPYKPASADAQQQYSERRAHLFGRWRHDGNEDIIEKDQVRPETYGIKTTTYEGPLDSTTRSTDLPSVPLREHAQAYHHGQSWNDDKAVNVSATAPTETGKTAVLHLKSTHTKDKPSPSSEDETKKVRLIARIPPKAEEGEVDTTRPKKGDSSGGLTFWKFGKHRGDSHEDGAQYPTTEKYQGTLESVNPQKDIDVIPFTSPKSVPYKPASIGAPQQFGGQRSHLFGRWRHDGDEDIVEKDHVRPETYGIKTTTYEGPLDSTTRSSDLPSVPLREHAQAYHHGQSWNDDKAVNVSAAAPTETGKITSSDDETRKVRLIARIPPKAEEGEVDKTRPKKDDSSGGLTFWKFGNRKRHGGLYEGTSGYPSSDTYQGPLEDVNRQRDIDLIPFTSPKSVPYKPASIGAPQQSGGQRAHLFGRWRHGGDEDIIEKDQVRPETYGIKTTTYEGPLDSTTRSTDLPSVPLREHAEAYHHGQSWNGDKAVNVSPSLSSDEETRKVRLIARVPAENPDDGTDTVKALPDHDSSGKFAFWKLGYRGGSHETAASYPTTEKYLGPLEDVNRQKDIDLIPFTSPTPAPYKAAPVAASESTGRHRTNLFGRLRHGADEGTKEKDRLRPETRGQSYDQEKLVKEPAAHVLRKTSEDESVKKDEDSSGRLASLKSPGKAELSLGGTTAHPSALKYQSPLEDVSREKDIDQIPFTAPAPVPYKPASTVAAGEGTHLFGRWRHGGDEETVEKDLTTAYEGPLDSTTHSSDLPTVPLRDHAQAYHVGQSWKDGKDDKDSTDIPAEADRGTIRTAKSSTKPGDETKKEELVTHESALWKSGDKEATNDPLECRTVHPNAYKHKSPLEDVNREKEIDLIPFTSPTPVPYKPAATSTTEQSGEKRTNLFGRWRRSGDNETADKAQVRPEMHGVASTSFDGPLESSTRSSELPSVPLQEHAQVYHHGQSWDDGAPQLKRKSTPATEEEAGKVRLVARIPRRSSEDNADAAKTKKDKGSSGKFAFWKSGNHLDQMVPFQIDTGATTDVQQRLEGDGKNTTARPSSEKFDVTLQELDRQKDLDGTVPLKTASGSIVEDAQQRSEGDGKKSEHDTDAAKSKKDQGFTGKFAFWKSGNRKEGKDGGDSIDATTARPSSGKHDTALEGLDRQKDLDQMVPYEIDAGATTSVQQRLEGDGKKPSEDDADVVKPKKDQGFTGKLAFWKSGNRKDGGDSSDGTTARPSSDKHDTTLVRLDRQKDLDQVVPYRDALDSGVERTQLQSEGDVKRLSEDDADQAKSRQDQGFAGKFAFWKSGNRKDGGDLIEGTTARPSSDKHDTTLEGLDRQKLLDQAPSYKIASGSAVEYIQRRDEGGEKDRMLSGAHGVASTSSGERRPESTTPHSDLPRGKQACLYLSEESPGRLGSYSEKDQLPSSGLWTRTRTTTADTSRPHVGGPSYTIERTSFVTGDSENLVAASSSHAGRTEGRTMHGDEYVEVRVDRRVEVQLEPMYCLSGAGLGALAENDDGMVFSVTPPMLSSSSTDRSFFSRFGFKVRSSLFLAHHN</sequence>
<feature type="region of interest" description="Disordered" evidence="1">
    <location>
        <begin position="642"/>
        <end position="724"/>
    </location>
</feature>
<dbReference type="EMBL" id="UZAH01028676">
    <property type="protein sequence ID" value="VDP01681.1"/>
    <property type="molecule type" value="Genomic_DNA"/>
</dbReference>
<proteinExistence type="predicted"/>
<feature type="region of interest" description="Disordered" evidence="1">
    <location>
        <begin position="1083"/>
        <end position="1151"/>
    </location>
</feature>